<dbReference type="EMBL" id="LJIJ01001425">
    <property type="protein sequence ID" value="ODM91772.1"/>
    <property type="molecule type" value="Genomic_DNA"/>
</dbReference>
<feature type="region of interest" description="Disordered" evidence="1">
    <location>
        <begin position="199"/>
        <end position="316"/>
    </location>
</feature>
<reference evidence="2 3" key="1">
    <citation type="journal article" date="2016" name="Genome Biol. Evol.">
        <title>Gene Family Evolution Reflects Adaptation to Soil Environmental Stressors in the Genome of the Collembolan Orchesella cincta.</title>
        <authorList>
            <person name="Faddeeva-Vakhrusheva A."/>
            <person name="Derks M.F."/>
            <person name="Anvar S.Y."/>
            <person name="Agamennone V."/>
            <person name="Suring W."/>
            <person name="Smit S."/>
            <person name="van Straalen N.M."/>
            <person name="Roelofs D."/>
        </authorList>
    </citation>
    <scope>NUCLEOTIDE SEQUENCE [LARGE SCALE GENOMIC DNA]</scope>
    <source>
        <tissue evidence="2">Mixed pool</tissue>
    </source>
</reference>
<keyword evidence="3" id="KW-1185">Reference proteome</keyword>
<feature type="compositionally biased region" description="Acidic residues" evidence="1">
    <location>
        <begin position="102"/>
        <end position="115"/>
    </location>
</feature>
<evidence type="ECO:0000313" key="2">
    <source>
        <dbReference type="EMBL" id="ODM91772.1"/>
    </source>
</evidence>
<proteinExistence type="predicted"/>
<feature type="compositionally biased region" description="Basic and acidic residues" evidence="1">
    <location>
        <begin position="353"/>
        <end position="365"/>
    </location>
</feature>
<accession>A0A1D2MFV6</accession>
<feature type="region of interest" description="Disordered" evidence="1">
    <location>
        <begin position="1"/>
        <end position="118"/>
    </location>
</feature>
<dbReference type="Proteomes" id="UP000094527">
    <property type="component" value="Unassembled WGS sequence"/>
</dbReference>
<name>A0A1D2MFV6_ORCCI</name>
<evidence type="ECO:0000256" key="1">
    <source>
        <dbReference type="SAM" id="MobiDB-lite"/>
    </source>
</evidence>
<comment type="caution">
    <text evidence="2">The sequence shown here is derived from an EMBL/GenBank/DDBJ whole genome shotgun (WGS) entry which is preliminary data.</text>
</comment>
<organism evidence="2 3">
    <name type="scientific">Orchesella cincta</name>
    <name type="common">Springtail</name>
    <name type="synonym">Podura cincta</name>
    <dbReference type="NCBI Taxonomy" id="48709"/>
    <lineage>
        <taxon>Eukaryota</taxon>
        <taxon>Metazoa</taxon>
        <taxon>Ecdysozoa</taxon>
        <taxon>Arthropoda</taxon>
        <taxon>Hexapoda</taxon>
        <taxon>Collembola</taxon>
        <taxon>Entomobryomorpha</taxon>
        <taxon>Entomobryoidea</taxon>
        <taxon>Orchesellidae</taxon>
        <taxon>Orchesellinae</taxon>
        <taxon>Orchesella</taxon>
    </lineage>
</organism>
<evidence type="ECO:0000313" key="3">
    <source>
        <dbReference type="Proteomes" id="UP000094527"/>
    </source>
</evidence>
<gene>
    <name evidence="2" type="ORF">Ocin01_14907</name>
</gene>
<dbReference type="AlphaFoldDB" id="A0A1D2MFV6"/>
<feature type="region of interest" description="Disordered" evidence="1">
    <location>
        <begin position="345"/>
        <end position="373"/>
    </location>
</feature>
<feature type="compositionally biased region" description="Polar residues" evidence="1">
    <location>
        <begin position="8"/>
        <end position="40"/>
    </location>
</feature>
<feature type="compositionally biased region" description="Acidic residues" evidence="1">
    <location>
        <begin position="57"/>
        <end position="68"/>
    </location>
</feature>
<sequence>MLRFLSNYLFQNENEPNEDPTATINQNPNDVKEQPSQQNDLEGPTKPMDLEEGNNLNDDDDEDQDEDWVLIGDGEKKPEEDTIDGNVSKLTSAEDVALVAPNDDDEEGQEDEESVQEQGNGLLWENKLIEHPSMSVYIDLAQSLTNGATSCMSLSSIAPATSPGESVIVLEHDDGESEDDDEMDILETIEVVQMELPKESLPAPKKSPPTPAAPVQNGRRKKGHYPCSSSNTGNMPRRHNVRNSKAFQMISSSSTPPSSPDLNEEERNRVTNSKKKRGNPAPTTPAVNQPTTACGIAMGDSPGGVNGPTSALGHHSSNMLNKNIKLLDLFPAKGSHSRKMEAQKLGATARGHHLQEGRRRLRPPELYEALPRQ</sequence>
<protein>
    <submittedName>
        <fullName evidence="2">Uncharacterized protein</fullName>
    </submittedName>
</protein>